<reference evidence="1 2" key="1">
    <citation type="submission" date="2024-01" db="EMBL/GenBank/DDBJ databases">
        <title>Genome assemblies of Stephania.</title>
        <authorList>
            <person name="Yang L."/>
        </authorList>
    </citation>
    <scope>NUCLEOTIDE SEQUENCE [LARGE SCALE GENOMIC DNA]</scope>
    <source>
        <strain evidence="1">QJT</strain>
        <tissue evidence="1">Leaf</tissue>
    </source>
</reference>
<dbReference type="AlphaFoldDB" id="A0AAP0NSA4"/>
<organism evidence="1 2">
    <name type="scientific">Stephania japonica</name>
    <dbReference type="NCBI Taxonomy" id="461633"/>
    <lineage>
        <taxon>Eukaryota</taxon>
        <taxon>Viridiplantae</taxon>
        <taxon>Streptophyta</taxon>
        <taxon>Embryophyta</taxon>
        <taxon>Tracheophyta</taxon>
        <taxon>Spermatophyta</taxon>
        <taxon>Magnoliopsida</taxon>
        <taxon>Ranunculales</taxon>
        <taxon>Menispermaceae</taxon>
        <taxon>Menispermoideae</taxon>
        <taxon>Cissampelideae</taxon>
        <taxon>Stephania</taxon>
    </lineage>
</organism>
<keyword evidence="2" id="KW-1185">Reference proteome</keyword>
<dbReference type="EMBL" id="JBBNAE010000006">
    <property type="protein sequence ID" value="KAK9117398.1"/>
    <property type="molecule type" value="Genomic_DNA"/>
</dbReference>
<protein>
    <submittedName>
        <fullName evidence="1">Uncharacterized protein</fullName>
    </submittedName>
</protein>
<proteinExistence type="predicted"/>
<evidence type="ECO:0000313" key="2">
    <source>
        <dbReference type="Proteomes" id="UP001417504"/>
    </source>
</evidence>
<name>A0AAP0NSA4_9MAGN</name>
<evidence type="ECO:0000313" key="1">
    <source>
        <dbReference type="EMBL" id="KAK9117398.1"/>
    </source>
</evidence>
<sequence>MAGAAVGALVGSCAETAPATARKRRARTTTWRAMTDKVINQWCVYVKGFFWLQYSLL</sequence>
<dbReference type="Proteomes" id="UP001417504">
    <property type="component" value="Unassembled WGS sequence"/>
</dbReference>
<comment type="caution">
    <text evidence="1">The sequence shown here is derived from an EMBL/GenBank/DDBJ whole genome shotgun (WGS) entry which is preliminary data.</text>
</comment>
<gene>
    <name evidence="1" type="ORF">Sjap_016345</name>
</gene>
<accession>A0AAP0NSA4</accession>